<protein>
    <submittedName>
        <fullName evidence="7">Membrane protein involved in the export of O-antigen and teichoic acid</fullName>
    </submittedName>
</protein>
<evidence type="ECO:0000256" key="2">
    <source>
        <dbReference type="ARBA" id="ARBA00022475"/>
    </source>
</evidence>
<feature type="transmembrane region" description="Helical" evidence="6">
    <location>
        <begin position="352"/>
        <end position="374"/>
    </location>
</feature>
<dbReference type="Pfam" id="PF01943">
    <property type="entry name" value="Polysacc_synt"/>
    <property type="match status" value="1"/>
</dbReference>
<keyword evidence="3 6" id="KW-0812">Transmembrane</keyword>
<dbReference type="InterPro" id="IPR002797">
    <property type="entry name" value="Polysacc_synth"/>
</dbReference>
<dbReference type="EMBL" id="FUWS01000012">
    <property type="protein sequence ID" value="SKA33376.1"/>
    <property type="molecule type" value="Genomic_DNA"/>
</dbReference>
<organism evidence="7 8">
    <name type="scientific">Marinactinospora thermotolerans DSM 45154</name>
    <dbReference type="NCBI Taxonomy" id="1122192"/>
    <lineage>
        <taxon>Bacteria</taxon>
        <taxon>Bacillati</taxon>
        <taxon>Actinomycetota</taxon>
        <taxon>Actinomycetes</taxon>
        <taxon>Streptosporangiales</taxon>
        <taxon>Nocardiopsidaceae</taxon>
        <taxon>Marinactinospora</taxon>
    </lineage>
</organism>
<feature type="transmembrane region" description="Helical" evidence="6">
    <location>
        <begin position="49"/>
        <end position="74"/>
    </location>
</feature>
<dbReference type="PANTHER" id="PTHR30250:SF11">
    <property type="entry name" value="O-ANTIGEN TRANSPORTER-RELATED"/>
    <property type="match status" value="1"/>
</dbReference>
<feature type="transmembrane region" description="Helical" evidence="6">
    <location>
        <begin position="466"/>
        <end position="489"/>
    </location>
</feature>
<reference evidence="7 8" key="1">
    <citation type="submission" date="2017-02" db="EMBL/GenBank/DDBJ databases">
        <authorList>
            <person name="Peterson S.W."/>
        </authorList>
    </citation>
    <scope>NUCLEOTIDE SEQUENCE [LARGE SCALE GENOMIC DNA]</scope>
    <source>
        <strain evidence="7 8">DSM 45154</strain>
    </source>
</reference>
<name>A0A1T4SYQ3_9ACTN</name>
<gene>
    <name evidence="7" type="ORF">SAMN02745673_04189</name>
</gene>
<feature type="transmembrane region" description="Helical" evidence="6">
    <location>
        <begin position="394"/>
        <end position="420"/>
    </location>
</feature>
<sequence>MGHGGDGDTGLGRVARGGAVGMAGAAAGAALNVALVVAVTRAFDQETAGAFFSATSVFLIVVAVAGLGTPNALVHFTARSRALGAAGRVPALLRAALGPATAVAVLLAGVLAVLADDFAAWLGVPEAATYLRLLAPFLPFAVCMEAALAVSRGFRDMRASALLDKVARPLAQLALLGAVTASGGAALLAVAWAGPYLPAAVLAWWWMRRIARGPAAGPSADDAGAVVPRPVARRELWSFALPRSLADIAQIGNQRSGIVLVAALRGAADAALFTAATRFMVVGQFGAQAIQFAVQPRLAELLAVGDRDGANRLYQASTAWLICLAWPLYLLTVVYAPLLLRLFGADYAAGAEVLVVITLTMLLASGCGMGDLVLMTAGRTSRNLLNNLASLTVNVALCLLLVPMWGAVGGALAWSAAIVLRNLAPIVQLAGSRGLHPWSRAWPLAAGVCLWWFGAVPLALQALLGGGVVSLAVALAVGGAGHAVSLWRLRVPLALDGLRAPLRGRGEAVTSTTTRHHVK</sequence>
<feature type="transmembrane region" description="Helical" evidence="6">
    <location>
        <begin position="441"/>
        <end position="460"/>
    </location>
</feature>
<evidence type="ECO:0000256" key="3">
    <source>
        <dbReference type="ARBA" id="ARBA00022692"/>
    </source>
</evidence>
<feature type="transmembrane region" description="Helical" evidence="6">
    <location>
        <begin position="95"/>
        <end position="115"/>
    </location>
</feature>
<keyword evidence="2" id="KW-1003">Cell membrane</keyword>
<evidence type="ECO:0000313" key="8">
    <source>
        <dbReference type="Proteomes" id="UP000190637"/>
    </source>
</evidence>
<evidence type="ECO:0000256" key="1">
    <source>
        <dbReference type="ARBA" id="ARBA00004651"/>
    </source>
</evidence>
<dbReference type="GO" id="GO:0005886">
    <property type="term" value="C:plasma membrane"/>
    <property type="evidence" value="ECO:0007669"/>
    <property type="project" value="UniProtKB-SubCell"/>
</dbReference>
<dbReference type="Proteomes" id="UP000190637">
    <property type="component" value="Unassembled WGS sequence"/>
</dbReference>
<evidence type="ECO:0000256" key="4">
    <source>
        <dbReference type="ARBA" id="ARBA00022989"/>
    </source>
</evidence>
<dbReference type="InterPro" id="IPR050833">
    <property type="entry name" value="Poly_Biosynth_Transport"/>
</dbReference>
<accession>A0A1T4SYQ3</accession>
<evidence type="ECO:0000256" key="5">
    <source>
        <dbReference type="ARBA" id="ARBA00023136"/>
    </source>
</evidence>
<keyword evidence="8" id="KW-1185">Reference proteome</keyword>
<feature type="transmembrane region" description="Helical" evidence="6">
    <location>
        <begin position="127"/>
        <end position="150"/>
    </location>
</feature>
<comment type="subcellular location">
    <subcellularLocation>
        <location evidence="1">Cell membrane</location>
        <topology evidence="1">Multi-pass membrane protein</topology>
    </subcellularLocation>
</comment>
<evidence type="ECO:0000256" key="6">
    <source>
        <dbReference type="SAM" id="Phobius"/>
    </source>
</evidence>
<dbReference type="AlphaFoldDB" id="A0A1T4SYQ3"/>
<dbReference type="OrthoDB" id="3294889at2"/>
<keyword evidence="4 6" id="KW-1133">Transmembrane helix</keyword>
<evidence type="ECO:0000313" key="7">
    <source>
        <dbReference type="EMBL" id="SKA33376.1"/>
    </source>
</evidence>
<proteinExistence type="predicted"/>
<keyword evidence="5 6" id="KW-0472">Membrane</keyword>
<dbReference type="PANTHER" id="PTHR30250">
    <property type="entry name" value="PST FAMILY PREDICTED COLANIC ACID TRANSPORTER"/>
    <property type="match status" value="1"/>
</dbReference>
<dbReference type="STRING" id="1122192.SAMN02745673_04189"/>
<feature type="transmembrane region" description="Helical" evidence="6">
    <location>
        <begin position="20"/>
        <end position="43"/>
    </location>
</feature>
<feature type="transmembrane region" description="Helical" evidence="6">
    <location>
        <begin position="319"/>
        <end position="340"/>
    </location>
</feature>
<dbReference type="RefSeq" id="WP_078763428.1">
    <property type="nucleotide sequence ID" value="NZ_FUWS01000012.1"/>
</dbReference>